<organism evidence="3 4">
    <name type="scientific">Ampelomyces quisqualis</name>
    <name type="common">Powdery mildew agent</name>
    <dbReference type="NCBI Taxonomy" id="50730"/>
    <lineage>
        <taxon>Eukaryota</taxon>
        <taxon>Fungi</taxon>
        <taxon>Dikarya</taxon>
        <taxon>Ascomycota</taxon>
        <taxon>Pezizomycotina</taxon>
        <taxon>Dothideomycetes</taxon>
        <taxon>Pleosporomycetidae</taxon>
        <taxon>Pleosporales</taxon>
        <taxon>Pleosporineae</taxon>
        <taxon>Phaeosphaeriaceae</taxon>
        <taxon>Ampelomyces</taxon>
    </lineage>
</organism>
<evidence type="ECO:0000256" key="1">
    <source>
        <dbReference type="SAM" id="Coils"/>
    </source>
</evidence>
<gene>
    <name evidence="3" type="ORF">BDU57DRAFT_525355</name>
</gene>
<accession>A0A6A5QWS0</accession>
<feature type="compositionally biased region" description="Basic and acidic residues" evidence="2">
    <location>
        <begin position="35"/>
        <end position="53"/>
    </location>
</feature>
<sequence length="410" mass="46705">MNYGDPPRMNSAPKREADWQSEKPFTKRPFLPRPPVEELLERTARRDTSEHTNWRSSSRVAVPREYLPLQLTAHGETNTAPLRQLVPGRQSPTDVRVDEPPTVAEEKRNLSNYTIMLETALKSREGGRDQVARLEALFRPQLHLNRAEVDMLRKRNADLEDEKTMFQRHVTELNKNIHQLEAEISSLSLDIREQKRLYEQLKQDNAPARPTPNTDLDTMTRANNKLKRAAKKHEKRLQTTTAERDALRTTLDSQTTLLTQTQTALHDESFRFKILQSENTSAHRHASALQNQIAQLRRDITALKARAPSTSQPPKQSRSAPAQPRNMVAAPAPALTSSSPLDTHVVAKLGGMFTHYRALHAKNEALWDKLWGMAKTGGFGNHGSLYRRELEELRGLAVEELEEWKSVNRG</sequence>
<dbReference type="EMBL" id="ML979132">
    <property type="protein sequence ID" value="KAF1920221.1"/>
    <property type="molecule type" value="Genomic_DNA"/>
</dbReference>
<evidence type="ECO:0000313" key="4">
    <source>
        <dbReference type="Proteomes" id="UP000800096"/>
    </source>
</evidence>
<dbReference type="AlphaFoldDB" id="A0A6A5QWS0"/>
<feature type="coiled-coil region" evidence="1">
    <location>
        <begin position="142"/>
        <end position="250"/>
    </location>
</feature>
<name>A0A6A5QWS0_AMPQU</name>
<keyword evidence="4" id="KW-1185">Reference proteome</keyword>
<feature type="compositionally biased region" description="Polar residues" evidence="2">
    <location>
        <begin position="308"/>
        <end position="320"/>
    </location>
</feature>
<proteinExistence type="predicted"/>
<evidence type="ECO:0000256" key="2">
    <source>
        <dbReference type="SAM" id="MobiDB-lite"/>
    </source>
</evidence>
<dbReference type="Proteomes" id="UP000800096">
    <property type="component" value="Unassembled WGS sequence"/>
</dbReference>
<protein>
    <submittedName>
        <fullName evidence="3">Uncharacterized protein</fullName>
    </submittedName>
</protein>
<keyword evidence="1" id="KW-0175">Coiled coil</keyword>
<feature type="region of interest" description="Disordered" evidence="2">
    <location>
        <begin position="1"/>
        <end position="57"/>
    </location>
</feature>
<evidence type="ECO:0000313" key="3">
    <source>
        <dbReference type="EMBL" id="KAF1920221.1"/>
    </source>
</evidence>
<feature type="compositionally biased region" description="Basic and acidic residues" evidence="2">
    <location>
        <begin position="13"/>
        <end position="25"/>
    </location>
</feature>
<dbReference type="Gene3D" id="1.10.287.1490">
    <property type="match status" value="1"/>
</dbReference>
<feature type="region of interest" description="Disordered" evidence="2">
    <location>
        <begin position="305"/>
        <end position="325"/>
    </location>
</feature>
<reference evidence="3" key="1">
    <citation type="journal article" date="2020" name="Stud. Mycol.">
        <title>101 Dothideomycetes genomes: a test case for predicting lifestyles and emergence of pathogens.</title>
        <authorList>
            <person name="Haridas S."/>
            <person name="Albert R."/>
            <person name="Binder M."/>
            <person name="Bloem J."/>
            <person name="Labutti K."/>
            <person name="Salamov A."/>
            <person name="Andreopoulos B."/>
            <person name="Baker S."/>
            <person name="Barry K."/>
            <person name="Bills G."/>
            <person name="Bluhm B."/>
            <person name="Cannon C."/>
            <person name="Castanera R."/>
            <person name="Culley D."/>
            <person name="Daum C."/>
            <person name="Ezra D."/>
            <person name="Gonzalez J."/>
            <person name="Henrissat B."/>
            <person name="Kuo A."/>
            <person name="Liang C."/>
            <person name="Lipzen A."/>
            <person name="Lutzoni F."/>
            <person name="Magnuson J."/>
            <person name="Mondo S."/>
            <person name="Nolan M."/>
            <person name="Ohm R."/>
            <person name="Pangilinan J."/>
            <person name="Park H.-J."/>
            <person name="Ramirez L."/>
            <person name="Alfaro M."/>
            <person name="Sun H."/>
            <person name="Tritt A."/>
            <person name="Yoshinaga Y."/>
            <person name="Zwiers L.-H."/>
            <person name="Turgeon B."/>
            <person name="Goodwin S."/>
            <person name="Spatafora J."/>
            <person name="Crous P."/>
            <person name="Grigoriev I."/>
        </authorList>
    </citation>
    <scope>NUCLEOTIDE SEQUENCE</scope>
    <source>
        <strain evidence="3">HMLAC05119</strain>
    </source>
</reference>